<accession>A0A024T7F8</accession>
<reference evidence="1" key="1">
    <citation type="submission" date="2013-12" db="EMBL/GenBank/DDBJ databases">
        <title>The Genome Sequence of Aphanomyces invadans NJM9701.</title>
        <authorList>
            <consortium name="The Broad Institute Genomics Platform"/>
            <person name="Russ C."/>
            <person name="Tyler B."/>
            <person name="van West P."/>
            <person name="Dieguez-Uribeondo J."/>
            <person name="Young S.K."/>
            <person name="Zeng Q."/>
            <person name="Gargeya S."/>
            <person name="Fitzgerald M."/>
            <person name="Abouelleil A."/>
            <person name="Alvarado L."/>
            <person name="Chapman S.B."/>
            <person name="Gainer-Dewar J."/>
            <person name="Goldberg J."/>
            <person name="Griggs A."/>
            <person name="Gujja S."/>
            <person name="Hansen M."/>
            <person name="Howarth C."/>
            <person name="Imamovic A."/>
            <person name="Ireland A."/>
            <person name="Larimer J."/>
            <person name="McCowan C."/>
            <person name="Murphy C."/>
            <person name="Pearson M."/>
            <person name="Poon T.W."/>
            <person name="Priest M."/>
            <person name="Roberts A."/>
            <person name="Saif S."/>
            <person name="Shea T."/>
            <person name="Sykes S."/>
            <person name="Wortman J."/>
            <person name="Nusbaum C."/>
            <person name="Birren B."/>
        </authorList>
    </citation>
    <scope>NUCLEOTIDE SEQUENCE [LARGE SCALE GENOMIC DNA]</scope>
    <source>
        <strain evidence="1">NJM9701</strain>
    </source>
</reference>
<dbReference type="AlphaFoldDB" id="A0A024T7F8"/>
<evidence type="ECO:0000313" key="1">
    <source>
        <dbReference type="EMBL" id="ETV89780.1"/>
    </source>
</evidence>
<dbReference type="VEuPathDB" id="FungiDB:H310_15391"/>
<dbReference type="GeneID" id="20092441"/>
<proteinExistence type="predicted"/>
<gene>
    <name evidence="1" type="ORF">H310_15391</name>
</gene>
<dbReference type="RefSeq" id="XP_008881588.1">
    <property type="nucleotide sequence ID" value="XM_008883366.1"/>
</dbReference>
<dbReference type="EMBL" id="KI914378">
    <property type="protein sequence ID" value="ETV89780.1"/>
    <property type="molecule type" value="Genomic_DNA"/>
</dbReference>
<organism evidence="1">
    <name type="scientific">Aphanomyces invadans</name>
    <dbReference type="NCBI Taxonomy" id="157072"/>
    <lineage>
        <taxon>Eukaryota</taxon>
        <taxon>Sar</taxon>
        <taxon>Stramenopiles</taxon>
        <taxon>Oomycota</taxon>
        <taxon>Saprolegniomycetes</taxon>
        <taxon>Saprolegniales</taxon>
        <taxon>Verrucalvaceae</taxon>
        <taxon>Aphanomyces</taxon>
    </lineage>
</organism>
<protein>
    <submittedName>
        <fullName evidence="1">Uncharacterized protein</fullName>
    </submittedName>
</protein>
<sequence>MKTIVPRYYRVGVHHHNKSANVDCVGHHDHCTSDDLAGTDLDDHHLRTSDDHARYDNDPASHPVVIIEPKLTTTGMGFTLEACQFAEAMVVHLLASVAH</sequence>
<name>A0A024T7F8_9STRA</name>